<comment type="caution">
    <text evidence="1">The sequence shown here is derived from an EMBL/GenBank/DDBJ whole genome shotgun (WGS) entry which is preliminary data.</text>
</comment>
<dbReference type="EMBL" id="PPHD01040974">
    <property type="protein sequence ID" value="POI24468.1"/>
    <property type="molecule type" value="Genomic_DNA"/>
</dbReference>
<dbReference type="Proteomes" id="UP000237246">
    <property type="component" value="Unassembled WGS sequence"/>
</dbReference>
<reference evidence="1 2" key="1">
    <citation type="submission" date="2018-01" db="EMBL/GenBank/DDBJ databases">
        <title>Comparison of the Chinese Bamboo Partridge and Red Junglefowl genome sequences highlights the importance of demography in genome evolution.</title>
        <authorList>
            <person name="Tiley G.P."/>
            <person name="Kimball R.T."/>
            <person name="Braun E.L."/>
            <person name="Burleigh J.G."/>
        </authorList>
    </citation>
    <scope>NUCLEOTIDE SEQUENCE [LARGE SCALE GENOMIC DNA]</scope>
    <source>
        <strain evidence="1">RTK389</strain>
        <tissue evidence="1">Blood</tissue>
    </source>
</reference>
<organism evidence="1 2">
    <name type="scientific">Bambusicola thoracicus</name>
    <name type="common">Chinese bamboo-partridge</name>
    <name type="synonym">Perdix thoracica</name>
    <dbReference type="NCBI Taxonomy" id="9083"/>
    <lineage>
        <taxon>Eukaryota</taxon>
        <taxon>Metazoa</taxon>
        <taxon>Chordata</taxon>
        <taxon>Craniata</taxon>
        <taxon>Vertebrata</taxon>
        <taxon>Euteleostomi</taxon>
        <taxon>Archelosauria</taxon>
        <taxon>Archosauria</taxon>
        <taxon>Dinosauria</taxon>
        <taxon>Saurischia</taxon>
        <taxon>Theropoda</taxon>
        <taxon>Coelurosauria</taxon>
        <taxon>Aves</taxon>
        <taxon>Neognathae</taxon>
        <taxon>Galloanserae</taxon>
        <taxon>Galliformes</taxon>
        <taxon>Phasianidae</taxon>
        <taxon>Perdicinae</taxon>
        <taxon>Bambusicola</taxon>
    </lineage>
</organism>
<gene>
    <name evidence="1" type="ORF">CIB84_011781</name>
</gene>
<keyword evidence="2" id="KW-1185">Reference proteome</keyword>
<dbReference type="AlphaFoldDB" id="A0A2P4SK29"/>
<evidence type="ECO:0000313" key="2">
    <source>
        <dbReference type="Proteomes" id="UP000237246"/>
    </source>
</evidence>
<proteinExistence type="predicted"/>
<name>A0A2P4SK29_BAMTH</name>
<feature type="non-terminal residue" evidence="1">
    <location>
        <position position="98"/>
    </location>
</feature>
<sequence>MGVVVAVVGAEEALGVVMDTTDLVMVATMEVVLAMAAEGVMVVVEDQDMETQVVDMEVEEEDMMATMKEEILEVVVMDLEVEVGAMVVEDSKNATGKR</sequence>
<protein>
    <submittedName>
        <fullName evidence="1">Uncharacterized protein</fullName>
    </submittedName>
</protein>
<accession>A0A2P4SK29</accession>
<evidence type="ECO:0000313" key="1">
    <source>
        <dbReference type="EMBL" id="POI24468.1"/>
    </source>
</evidence>